<feature type="binding site" evidence="17">
    <location>
        <begin position="244"/>
        <end position="255"/>
    </location>
    <ligand>
        <name>substrate</name>
    </ligand>
</feature>
<evidence type="ECO:0000256" key="2">
    <source>
        <dbReference type="ARBA" id="ARBA00004496"/>
    </source>
</evidence>
<evidence type="ECO:0000256" key="17">
    <source>
        <dbReference type="PIRSR" id="PIRSR028973-2"/>
    </source>
</evidence>
<name>A0A9P0F5I6_BEMTA</name>
<dbReference type="InterPro" id="IPR008594">
    <property type="entry name" value="DcpS/DCS2"/>
</dbReference>
<evidence type="ECO:0000256" key="10">
    <source>
        <dbReference type="ARBA" id="ARBA00022801"/>
    </source>
</evidence>
<dbReference type="Gene3D" id="3.30.200.40">
    <property type="entry name" value="Scavenger mRNA decapping enzyme, N-terminal domain"/>
    <property type="match status" value="1"/>
</dbReference>
<dbReference type="Gene3D" id="3.30.428.10">
    <property type="entry name" value="HIT-like"/>
    <property type="match status" value="1"/>
</dbReference>
<gene>
    <name evidence="18" type="ORF">BEMITA_LOCUS11312</name>
</gene>
<dbReference type="FunFam" id="3.30.200.40:FF:000001">
    <property type="entry name" value="m7GpppX diphosphatase"/>
    <property type="match status" value="1"/>
</dbReference>
<proteinExistence type="inferred from homology"/>
<dbReference type="PIRSF" id="PIRSF028973">
    <property type="entry name" value="Scavenger_mRNA_decap_enz"/>
    <property type="match status" value="1"/>
</dbReference>
<evidence type="ECO:0000256" key="5">
    <source>
        <dbReference type="ARBA" id="ARBA00012520"/>
    </source>
</evidence>
<dbReference type="Proteomes" id="UP001152759">
    <property type="component" value="Chromosome 7"/>
</dbReference>
<feature type="binding site" evidence="17">
    <location>
        <position position="183"/>
    </location>
    <ligand>
        <name>substrate</name>
    </ligand>
</feature>
<evidence type="ECO:0000256" key="13">
    <source>
        <dbReference type="ARBA" id="ARBA00023242"/>
    </source>
</evidence>
<keyword evidence="11" id="KW-0007">Acetylation</keyword>
<dbReference type="AlphaFoldDB" id="A0A9P0F5I6"/>
<evidence type="ECO:0000256" key="11">
    <source>
        <dbReference type="ARBA" id="ARBA00022990"/>
    </source>
</evidence>
<dbReference type="SUPFAM" id="SSF54197">
    <property type="entry name" value="HIT-like"/>
    <property type="match status" value="1"/>
</dbReference>
<dbReference type="GO" id="GO:0000290">
    <property type="term" value="P:deadenylation-dependent decapping of nuclear-transcribed mRNA"/>
    <property type="evidence" value="ECO:0007669"/>
    <property type="project" value="UniProtKB-UniRule"/>
</dbReference>
<evidence type="ECO:0000256" key="12">
    <source>
        <dbReference type="ARBA" id="ARBA00023187"/>
    </source>
</evidence>
<keyword evidence="9 15" id="KW-0507">mRNA processing</keyword>
<evidence type="ECO:0000256" key="8">
    <source>
        <dbReference type="ARBA" id="ARBA00022553"/>
    </source>
</evidence>
<accession>A0A9P0F5I6</accession>
<evidence type="ECO:0000256" key="4">
    <source>
        <dbReference type="ARBA" id="ARBA00011140"/>
    </source>
</evidence>
<evidence type="ECO:0000256" key="3">
    <source>
        <dbReference type="ARBA" id="ARBA00010208"/>
    </source>
</evidence>
<dbReference type="GO" id="GO:0005634">
    <property type="term" value="C:nucleus"/>
    <property type="evidence" value="ECO:0007669"/>
    <property type="project" value="UniProtKB-SubCell"/>
</dbReference>
<dbReference type="PANTHER" id="PTHR12978">
    <property type="entry name" value="HISTIDINE TRIAD HIT PROTEIN MEMBER"/>
    <property type="match status" value="1"/>
</dbReference>
<keyword evidence="7" id="KW-0963">Cytoplasm</keyword>
<dbReference type="EC" id="3.6.1.59" evidence="5 15"/>
<sequence>MPETPHGNGEETKSVTTSATEFKDLSKFVFKRILNVNSKTKFICAEGSLQDQEGSAVLVLEKKALDEQDLQALCTKSSELQKLFINDIFHKYNCYPDPHLNGLNATIIYPATEKLIQKYASQVIHIVEETPALYDSLTLPHILKTQNSLEWVYNILDHKSEQERIVFEDDDEKTGFVLLPDLKWDGVSVETLYLLAIIRRRDIKSLRDLTGEHLPLLKNIYQKGIKTIQDKYKLPKSRLRIYFHYQPSFYHLHIHFTSIQFEAPGTSVERGHLLSSVITNLEAYPFYYRDATLCFTLPEIDPLFAQYKAEGDF</sequence>
<feature type="binding site" evidence="17">
    <location>
        <position position="151"/>
    </location>
    <ligand>
        <name>substrate</name>
    </ligand>
</feature>
<keyword evidence="10 15" id="KW-0378">Hydrolase</keyword>
<evidence type="ECO:0000256" key="14">
    <source>
        <dbReference type="ARBA" id="ARBA00048222"/>
    </source>
</evidence>
<evidence type="ECO:0000256" key="1">
    <source>
        <dbReference type="ARBA" id="ARBA00004123"/>
    </source>
</evidence>
<dbReference type="GO" id="GO:0006397">
    <property type="term" value="P:mRNA processing"/>
    <property type="evidence" value="ECO:0007669"/>
    <property type="project" value="UniProtKB-KW"/>
</dbReference>
<feature type="active site" description="Nucleophile" evidence="16">
    <location>
        <position position="253"/>
    </location>
</feature>
<keyword evidence="19" id="KW-1185">Reference proteome</keyword>
<comment type="subunit">
    <text evidence="4">Homodimer. Associates with components of the exosome multienzyme ribonuclease complex, such as EXOSC3 and EXOSC4. Interacts with NDOR1.</text>
</comment>
<protein>
    <recommendedName>
        <fullName evidence="6 15">m7GpppX diphosphatase</fullName>
        <ecNumber evidence="5 15">3.6.1.59</ecNumber>
    </recommendedName>
</protein>
<evidence type="ECO:0000256" key="15">
    <source>
        <dbReference type="PIRNR" id="PIRNR028973"/>
    </source>
</evidence>
<comment type="catalytic activity">
    <reaction evidence="14 15">
        <text>a 5'-end (N(7)-methyl 5'-triphosphoguanosine)-ribonucleoside in mRNA + H2O = N(7)-methyl-GMP + a 5'-end diphospho-ribonucleoside in mRNA + 2 H(+)</text>
        <dbReference type="Rhea" id="RHEA:65388"/>
        <dbReference type="Rhea" id="RHEA-COMP:17165"/>
        <dbReference type="Rhea" id="RHEA-COMP:17167"/>
        <dbReference type="ChEBI" id="CHEBI:15377"/>
        <dbReference type="ChEBI" id="CHEBI:15378"/>
        <dbReference type="ChEBI" id="CHEBI:58285"/>
        <dbReference type="ChEBI" id="CHEBI:156461"/>
        <dbReference type="ChEBI" id="CHEBI:167616"/>
        <dbReference type="EC" id="3.6.1.59"/>
    </reaction>
</comment>
<dbReference type="EMBL" id="OU963868">
    <property type="protein sequence ID" value="CAH0392842.1"/>
    <property type="molecule type" value="Genomic_DNA"/>
</dbReference>
<dbReference type="GO" id="GO:0000340">
    <property type="term" value="F:RNA 7-methylguanosine cap binding"/>
    <property type="evidence" value="ECO:0007669"/>
    <property type="project" value="UniProtKB-UniRule"/>
</dbReference>
<feature type="binding site" evidence="17">
    <location>
        <position position="161"/>
    </location>
    <ligand>
        <name>substrate</name>
    </ligand>
</feature>
<organism evidence="18 19">
    <name type="scientific">Bemisia tabaci</name>
    <name type="common">Sweetpotato whitefly</name>
    <name type="synonym">Aleurodes tabaci</name>
    <dbReference type="NCBI Taxonomy" id="7038"/>
    <lineage>
        <taxon>Eukaryota</taxon>
        <taxon>Metazoa</taxon>
        <taxon>Ecdysozoa</taxon>
        <taxon>Arthropoda</taxon>
        <taxon>Hexapoda</taxon>
        <taxon>Insecta</taxon>
        <taxon>Pterygota</taxon>
        <taxon>Neoptera</taxon>
        <taxon>Paraneoptera</taxon>
        <taxon>Hemiptera</taxon>
        <taxon>Sternorrhyncha</taxon>
        <taxon>Aleyrodoidea</taxon>
        <taxon>Aleyrodidae</taxon>
        <taxon>Aleyrodinae</taxon>
        <taxon>Bemisia</taxon>
    </lineage>
</organism>
<dbReference type="GO" id="GO:0140932">
    <property type="term" value="F:5'-(N(7)-methyl 5'-triphosphoguanosine)-[mRNA] diphosphatase activity"/>
    <property type="evidence" value="ECO:0007669"/>
    <property type="project" value="UniProtKB-EC"/>
</dbReference>
<dbReference type="PANTHER" id="PTHR12978:SF0">
    <property type="entry name" value="M7GPPPX DIPHOSPHATASE"/>
    <property type="match status" value="1"/>
</dbReference>
<comment type="similarity">
    <text evidence="3 15">Belongs to the HIT family.</text>
</comment>
<evidence type="ECO:0000313" key="18">
    <source>
        <dbReference type="EMBL" id="CAH0392842.1"/>
    </source>
</evidence>
<dbReference type="InterPro" id="IPR011145">
    <property type="entry name" value="Scavenger_mRNA_decap_enz_N"/>
</dbReference>
<dbReference type="GO" id="GO:0000932">
    <property type="term" value="C:P-body"/>
    <property type="evidence" value="ECO:0007669"/>
    <property type="project" value="TreeGrafter"/>
</dbReference>
<reference evidence="18" key="1">
    <citation type="submission" date="2021-12" db="EMBL/GenBank/DDBJ databases">
        <authorList>
            <person name="King R."/>
        </authorList>
    </citation>
    <scope>NUCLEOTIDE SEQUENCE</scope>
</reference>
<evidence type="ECO:0000256" key="9">
    <source>
        <dbReference type="ARBA" id="ARBA00022664"/>
    </source>
</evidence>
<dbReference type="Pfam" id="PF05652">
    <property type="entry name" value="DcpS"/>
    <property type="match status" value="1"/>
</dbReference>
<feature type="binding site" evidence="17">
    <location>
        <position position="181"/>
    </location>
    <ligand>
        <name>substrate</name>
    </ligand>
</feature>
<keyword evidence="8" id="KW-0597">Phosphoprotein</keyword>
<dbReference type="GO" id="GO:0008380">
    <property type="term" value="P:RNA splicing"/>
    <property type="evidence" value="ECO:0007669"/>
    <property type="project" value="UniProtKB-KW"/>
</dbReference>
<dbReference type="SUPFAM" id="SSF102860">
    <property type="entry name" value="mRNA decapping enzyme DcpS N-terminal domain"/>
    <property type="match status" value="1"/>
</dbReference>
<evidence type="ECO:0000256" key="16">
    <source>
        <dbReference type="PIRSR" id="PIRSR028973-1"/>
    </source>
</evidence>
<evidence type="ECO:0000256" key="7">
    <source>
        <dbReference type="ARBA" id="ARBA00022490"/>
    </source>
</evidence>
<dbReference type="FunFam" id="3.30.428.10:FF:000006">
    <property type="entry name" value="m7GpppX diphosphatase"/>
    <property type="match status" value="1"/>
</dbReference>
<keyword evidence="12" id="KW-0508">mRNA splicing</keyword>
<keyword evidence="13 15" id="KW-0539">Nucleus</keyword>
<dbReference type="Pfam" id="PF11969">
    <property type="entry name" value="DcpS_C"/>
    <property type="match status" value="1"/>
</dbReference>
<comment type="function">
    <text evidence="15">Decapping scavenger enzyme that catalyzes the cleavage of a residual cap structure following the degradation of mRNAs by the 3'-&gt;5' exosome-mediated mRNA decay pathway.</text>
</comment>
<dbReference type="InterPro" id="IPR036265">
    <property type="entry name" value="HIT-like_sf"/>
</dbReference>
<evidence type="ECO:0000256" key="6">
    <source>
        <dbReference type="ARBA" id="ARBA00015636"/>
    </source>
</evidence>
<comment type="subcellular location">
    <subcellularLocation>
        <location evidence="2">Cytoplasm</location>
    </subcellularLocation>
    <subcellularLocation>
        <location evidence="1 15">Nucleus</location>
    </subcellularLocation>
</comment>
<evidence type="ECO:0000313" key="19">
    <source>
        <dbReference type="Proteomes" id="UP001152759"/>
    </source>
</evidence>